<name>M8AZ75_AEGTA</name>
<dbReference type="AlphaFoldDB" id="M8AZ75"/>
<organism evidence="3">
    <name type="scientific">Aegilops tauschii</name>
    <name type="common">Tausch's goatgrass</name>
    <name type="synonym">Aegilops squarrosa</name>
    <dbReference type="NCBI Taxonomy" id="37682"/>
    <lineage>
        <taxon>Eukaryota</taxon>
        <taxon>Viridiplantae</taxon>
        <taxon>Streptophyta</taxon>
        <taxon>Embryophyta</taxon>
        <taxon>Tracheophyta</taxon>
        <taxon>Spermatophyta</taxon>
        <taxon>Magnoliopsida</taxon>
        <taxon>Liliopsida</taxon>
        <taxon>Poales</taxon>
        <taxon>Poaceae</taxon>
        <taxon>BOP clade</taxon>
        <taxon>Pooideae</taxon>
        <taxon>Triticodae</taxon>
        <taxon>Triticeae</taxon>
        <taxon>Triticinae</taxon>
        <taxon>Aegilops</taxon>
    </lineage>
</organism>
<feature type="compositionally biased region" description="Polar residues" evidence="1">
    <location>
        <begin position="95"/>
        <end position="115"/>
    </location>
</feature>
<dbReference type="InterPro" id="IPR005069">
    <property type="entry name" value="Nucl-diP-sugar_transferase"/>
</dbReference>
<evidence type="ECO:0000256" key="1">
    <source>
        <dbReference type="SAM" id="MobiDB-lite"/>
    </source>
</evidence>
<sequence length="429" mass="47414">MGKLVVAEATARQVAAFVLGAVAALTVVMLVQYRAPAAGLSRARTPGHFSGLRSSSDDQHHRPNGTTARAHVHQALPVAGGPGRDDDHHLHRPANATTITKPNSTSTHAAPSHLSSTHRRRQKGPKEESAEFRGLAAAVARAATDDRTVIITCVNQAWAAPGSLLDLFLESFRIGDGTARLLPHVLVVAMDPGAHSRCLAVHQHCYHYTIPGLNIDFAALKYFLSKDYLELVWSKLKLQRRILELGYGFLFTDVDIMWLRDPAHPVTAYADMTGSSDHVTAYADMTVSSDVYFGDPDNLDNFPNTGFFHVKPNARTIAMTKLWHGARGKYPGANEQPVFNMMKKRMVKKLGLRVQYLDPVYVGGFCRYGKDLGKIVTMHANCCVGIDNKIRDLKGVLDDWKNYTRLPHWEKHRAKWTVPGACIRAEKQA</sequence>
<dbReference type="EnsemblPlants" id="EMT09772">
    <property type="protein sequence ID" value="EMT09772"/>
    <property type="gene ID" value="F775_16685"/>
</dbReference>
<reference evidence="3" key="1">
    <citation type="submission" date="2015-06" db="UniProtKB">
        <authorList>
            <consortium name="EnsemblPlants"/>
        </authorList>
    </citation>
    <scope>IDENTIFICATION</scope>
</reference>
<evidence type="ECO:0000259" key="2">
    <source>
        <dbReference type="Pfam" id="PF03407"/>
    </source>
</evidence>
<dbReference type="InterPro" id="IPR044821">
    <property type="entry name" value="At1g28695/At4g15970-like"/>
</dbReference>
<dbReference type="Pfam" id="PF03407">
    <property type="entry name" value="Nucleotid_trans"/>
    <property type="match status" value="1"/>
</dbReference>
<protein>
    <recommendedName>
        <fullName evidence="2">Nucleotide-diphospho-sugar transferase domain-containing protein</fullName>
    </recommendedName>
</protein>
<evidence type="ECO:0000313" key="3">
    <source>
        <dbReference type="EnsemblPlants" id="EMT09772"/>
    </source>
</evidence>
<proteinExistence type="predicted"/>
<feature type="domain" description="Nucleotide-diphospho-sugar transferase" evidence="2">
    <location>
        <begin position="181"/>
        <end position="393"/>
    </location>
</feature>
<feature type="region of interest" description="Disordered" evidence="1">
    <location>
        <begin position="41"/>
        <end position="131"/>
    </location>
</feature>
<dbReference type="PANTHER" id="PTHR46038:SF1">
    <property type="entry name" value="GLYCOSYLTRANSFERASE"/>
    <property type="match status" value="1"/>
</dbReference>
<accession>M8AZ75</accession>
<dbReference type="PANTHER" id="PTHR46038">
    <property type="entry name" value="EXPRESSED PROTEIN-RELATED"/>
    <property type="match status" value="1"/>
</dbReference>